<dbReference type="CDD" id="cd04179">
    <property type="entry name" value="DPM_DPG-synthase_like"/>
    <property type="match status" value="1"/>
</dbReference>
<protein>
    <submittedName>
        <fullName evidence="2">Glycosyl transferase</fullName>
    </submittedName>
</protein>
<sequence>MLKNSFQKVSIIIPVYNEKDTFLAILKKVQNSYTNGLIKEIIIVDDGSTDGTKDILANIRQNDIKIFYHQKNSGKGEALRTSFGHASGDVIIIQDGDLEYDPIDYKDLIKPILDGNADIVYGSRFVGDKPHRVLYFWHYFGNKIIVLFSNIVTNLNLTDVETGYKVFSKEVLNKIKLKEKGFGFENEFTIKVARQKFRFYEVGISYTGRTYQEGKKLKLRHAFLAVWCILRYGIFS</sequence>
<organism evidence="2 3">
    <name type="scientific">Candidatus Kuenenbacteria bacterium CG2_30_39_24</name>
    <dbReference type="NCBI Taxonomy" id="1805236"/>
    <lineage>
        <taxon>Bacteria</taxon>
        <taxon>Candidatus Kueneniibacteriota</taxon>
    </lineage>
</organism>
<proteinExistence type="predicted"/>
<dbReference type="AlphaFoldDB" id="A0A1J5FJF8"/>
<gene>
    <name evidence="2" type="ORF">AUK13_00735</name>
</gene>
<feature type="domain" description="Glycosyltransferase 2-like" evidence="1">
    <location>
        <begin position="10"/>
        <end position="175"/>
    </location>
</feature>
<dbReference type="PANTHER" id="PTHR48090">
    <property type="entry name" value="UNDECAPRENYL-PHOSPHATE 4-DEOXY-4-FORMAMIDO-L-ARABINOSE TRANSFERASE-RELATED"/>
    <property type="match status" value="1"/>
</dbReference>
<dbReference type="SUPFAM" id="SSF53448">
    <property type="entry name" value="Nucleotide-diphospho-sugar transferases"/>
    <property type="match status" value="1"/>
</dbReference>
<name>A0A1J5FJF8_9BACT</name>
<dbReference type="InterPro" id="IPR029044">
    <property type="entry name" value="Nucleotide-diphossugar_trans"/>
</dbReference>
<accession>A0A1J5FJF8</accession>
<comment type="caution">
    <text evidence="2">The sequence shown here is derived from an EMBL/GenBank/DDBJ whole genome shotgun (WGS) entry which is preliminary data.</text>
</comment>
<dbReference type="EMBL" id="MNYR01000012">
    <property type="protein sequence ID" value="OIP56551.1"/>
    <property type="molecule type" value="Genomic_DNA"/>
</dbReference>
<keyword evidence="2" id="KW-0808">Transferase</keyword>
<dbReference type="GO" id="GO:0016740">
    <property type="term" value="F:transferase activity"/>
    <property type="evidence" value="ECO:0007669"/>
    <property type="project" value="UniProtKB-KW"/>
</dbReference>
<dbReference type="Gene3D" id="3.90.550.10">
    <property type="entry name" value="Spore Coat Polysaccharide Biosynthesis Protein SpsA, Chain A"/>
    <property type="match status" value="1"/>
</dbReference>
<evidence type="ECO:0000313" key="2">
    <source>
        <dbReference type="EMBL" id="OIP56551.1"/>
    </source>
</evidence>
<dbReference type="PANTHER" id="PTHR48090:SF7">
    <property type="entry name" value="RFBJ PROTEIN"/>
    <property type="match status" value="1"/>
</dbReference>
<dbReference type="InterPro" id="IPR050256">
    <property type="entry name" value="Glycosyltransferase_2"/>
</dbReference>
<dbReference type="STRING" id="1805236.AUK13_00735"/>
<dbReference type="Pfam" id="PF00535">
    <property type="entry name" value="Glycos_transf_2"/>
    <property type="match status" value="1"/>
</dbReference>
<dbReference type="Proteomes" id="UP000183922">
    <property type="component" value="Unassembled WGS sequence"/>
</dbReference>
<evidence type="ECO:0000259" key="1">
    <source>
        <dbReference type="Pfam" id="PF00535"/>
    </source>
</evidence>
<reference evidence="2 3" key="1">
    <citation type="journal article" date="2016" name="Environ. Microbiol.">
        <title>Genomic resolution of a cold subsurface aquifer community provides metabolic insights for novel microbes adapted to high CO concentrations.</title>
        <authorList>
            <person name="Probst A.J."/>
            <person name="Castelle C.J."/>
            <person name="Singh A."/>
            <person name="Brown C.T."/>
            <person name="Anantharaman K."/>
            <person name="Sharon I."/>
            <person name="Hug L.A."/>
            <person name="Burstein D."/>
            <person name="Emerson J.B."/>
            <person name="Thomas B.C."/>
            <person name="Banfield J.F."/>
        </authorList>
    </citation>
    <scope>NUCLEOTIDE SEQUENCE [LARGE SCALE GENOMIC DNA]</scope>
    <source>
        <strain evidence="2">CG2_30_39_24</strain>
    </source>
</reference>
<evidence type="ECO:0000313" key="3">
    <source>
        <dbReference type="Proteomes" id="UP000183922"/>
    </source>
</evidence>
<dbReference type="InterPro" id="IPR001173">
    <property type="entry name" value="Glyco_trans_2-like"/>
</dbReference>